<feature type="transmembrane region" description="Helical" evidence="2">
    <location>
        <begin position="30"/>
        <end position="50"/>
    </location>
</feature>
<sequence>MHDLSEEETDLEMKGAMGGLYKLTEWITRIAFSNILWVICTSPFLFIVLTKFLMAVQTPDAHNEQLLSNWMLGILSPFVLFPATAALFNVVRKWVMGNSDVSVFKTFFRGYKENYKQSMIGGIFYTLLFVIMYVDYTVYMTQLDGFQLVGIVMLVLLIVLFVSLFNFFSMTVHYEMKTLQLLKNAVLLTLIRPFRVFSTLIGSAVLVYIGTQMPVLFVFFLFCLMALFAFFNFYATFTKMQEQQEKMKKAEEESETEQALLESMDSVKKEENGSKP</sequence>
<evidence type="ECO:0000256" key="1">
    <source>
        <dbReference type="SAM" id="MobiDB-lite"/>
    </source>
</evidence>
<dbReference type="AlphaFoldDB" id="A0A2R9SQD5"/>
<keyword evidence="2" id="KW-0472">Membrane</keyword>
<name>A0A2R9SQD5_9BACL</name>
<feature type="transmembrane region" description="Helical" evidence="2">
    <location>
        <begin position="215"/>
        <end position="237"/>
    </location>
</feature>
<organism evidence="3 4">
    <name type="scientific">Paenibacillus vortex V453</name>
    <dbReference type="NCBI Taxonomy" id="715225"/>
    <lineage>
        <taxon>Bacteria</taxon>
        <taxon>Bacillati</taxon>
        <taxon>Bacillota</taxon>
        <taxon>Bacilli</taxon>
        <taxon>Bacillales</taxon>
        <taxon>Paenibacillaceae</taxon>
        <taxon>Paenibacillus</taxon>
    </lineage>
</organism>
<keyword evidence="2" id="KW-0812">Transmembrane</keyword>
<proteinExistence type="predicted"/>
<comment type="caution">
    <text evidence="3">The sequence shown here is derived from an EMBL/GenBank/DDBJ whole genome shotgun (WGS) entry which is preliminary data.</text>
</comment>
<feature type="compositionally biased region" description="Basic and acidic residues" evidence="1">
    <location>
        <begin position="265"/>
        <end position="276"/>
    </location>
</feature>
<evidence type="ECO:0000256" key="2">
    <source>
        <dbReference type="SAM" id="Phobius"/>
    </source>
</evidence>
<dbReference type="Pfam" id="PF04854">
    <property type="entry name" value="DUF624"/>
    <property type="match status" value="1"/>
</dbReference>
<dbReference type="EMBL" id="ADHJ01000039">
    <property type="protein sequence ID" value="EFU39541.1"/>
    <property type="molecule type" value="Genomic_DNA"/>
</dbReference>
<keyword evidence="4" id="KW-1185">Reference proteome</keyword>
<protein>
    <recommendedName>
        <fullName evidence="5">Integral membrane protein</fullName>
    </recommendedName>
</protein>
<keyword evidence="2" id="KW-1133">Transmembrane helix</keyword>
<feature type="region of interest" description="Disordered" evidence="1">
    <location>
        <begin position="245"/>
        <end position="276"/>
    </location>
</feature>
<feature type="transmembrane region" description="Helical" evidence="2">
    <location>
        <begin position="189"/>
        <end position="209"/>
    </location>
</feature>
<gene>
    <name evidence="3" type="ORF">PVOR_24739</name>
</gene>
<evidence type="ECO:0008006" key="5">
    <source>
        <dbReference type="Google" id="ProtNLM"/>
    </source>
</evidence>
<reference evidence="3 4" key="1">
    <citation type="journal article" date="2010" name="BMC Genomics">
        <title>Genome sequence of the pattern forming Paenibacillus vortex bacterium reveals potential for thriving in complex environments.</title>
        <authorList>
            <person name="Sirota-Madi A."/>
            <person name="Olender T."/>
            <person name="Helman Y."/>
            <person name="Ingham C."/>
            <person name="Brainis I."/>
            <person name="Roth D."/>
            <person name="Hagi E."/>
            <person name="Brodsky L."/>
            <person name="Leshkowitz D."/>
            <person name="Galatenko V."/>
            <person name="Nikolaev V."/>
            <person name="Mugasimangalam R.C."/>
            <person name="Bransburg-Zabary S."/>
            <person name="Gutnick D.L."/>
            <person name="Lancet D."/>
            <person name="Ben-Jacob E."/>
        </authorList>
    </citation>
    <scope>NUCLEOTIDE SEQUENCE [LARGE SCALE GENOMIC DNA]</scope>
    <source>
        <strain evidence="3 4">V453</strain>
    </source>
</reference>
<evidence type="ECO:0000313" key="3">
    <source>
        <dbReference type="EMBL" id="EFU39541.1"/>
    </source>
</evidence>
<accession>A0A2R9SQD5</accession>
<feature type="transmembrane region" description="Helical" evidence="2">
    <location>
        <begin position="70"/>
        <end position="91"/>
    </location>
</feature>
<feature type="transmembrane region" description="Helical" evidence="2">
    <location>
        <begin position="119"/>
        <end position="139"/>
    </location>
</feature>
<dbReference type="InterPro" id="IPR006938">
    <property type="entry name" value="DUF624"/>
</dbReference>
<feature type="transmembrane region" description="Helical" evidence="2">
    <location>
        <begin position="145"/>
        <end position="168"/>
    </location>
</feature>
<evidence type="ECO:0000313" key="4">
    <source>
        <dbReference type="Proteomes" id="UP000003094"/>
    </source>
</evidence>
<dbReference type="KEGG" id="pvo:PVOR_24739"/>
<dbReference type="Proteomes" id="UP000003094">
    <property type="component" value="Unassembled WGS sequence"/>
</dbReference>